<organism evidence="10 11">
    <name type="scientific">Halpernia humi</name>
    <dbReference type="NCBI Taxonomy" id="493375"/>
    <lineage>
        <taxon>Bacteria</taxon>
        <taxon>Pseudomonadati</taxon>
        <taxon>Bacteroidota</taxon>
        <taxon>Flavobacteriia</taxon>
        <taxon>Flavobacteriales</taxon>
        <taxon>Weeksellaceae</taxon>
        <taxon>Chryseobacterium group</taxon>
        <taxon>Halpernia</taxon>
    </lineage>
</organism>
<dbReference type="EMBL" id="FNUS01000007">
    <property type="protein sequence ID" value="SEG55664.1"/>
    <property type="molecule type" value="Genomic_DNA"/>
</dbReference>
<keyword evidence="11" id="KW-1185">Reference proteome</keyword>
<dbReference type="GO" id="GO:0005829">
    <property type="term" value="C:cytosol"/>
    <property type="evidence" value="ECO:0007669"/>
    <property type="project" value="TreeGrafter"/>
</dbReference>
<evidence type="ECO:0000256" key="2">
    <source>
        <dbReference type="ARBA" id="ARBA00008896"/>
    </source>
</evidence>
<dbReference type="SUPFAM" id="SSF53671">
    <property type="entry name" value="Aspartate/ornithine carbamoyltransferase"/>
    <property type="match status" value="1"/>
</dbReference>
<name>A0A1H6B538_9FLAO</name>
<feature type="binding site" evidence="7">
    <location>
        <position position="156"/>
    </location>
    <ligand>
        <name>L-aspartate</name>
        <dbReference type="ChEBI" id="CHEBI:29991"/>
    </ligand>
</feature>
<feature type="binding site" evidence="7">
    <location>
        <position position="126"/>
    </location>
    <ligand>
        <name>carbamoyl phosphate</name>
        <dbReference type="ChEBI" id="CHEBI:58228"/>
    </ligand>
</feature>
<dbReference type="GO" id="GO:0004070">
    <property type="term" value="F:aspartate carbamoyltransferase activity"/>
    <property type="evidence" value="ECO:0007669"/>
    <property type="project" value="UniProtKB-UniRule"/>
</dbReference>
<evidence type="ECO:0000256" key="7">
    <source>
        <dbReference type="HAMAP-Rule" id="MF_00001"/>
    </source>
</evidence>
<evidence type="ECO:0000256" key="1">
    <source>
        <dbReference type="ARBA" id="ARBA00004852"/>
    </source>
</evidence>
<dbReference type="Pfam" id="PF00185">
    <property type="entry name" value="OTCace"/>
    <property type="match status" value="1"/>
</dbReference>
<dbReference type="Gene3D" id="3.40.50.1370">
    <property type="entry name" value="Aspartate/ornithine carbamoyltransferase"/>
    <property type="match status" value="2"/>
</dbReference>
<dbReference type="GO" id="GO:0044205">
    <property type="term" value="P:'de novo' UMP biosynthetic process"/>
    <property type="evidence" value="ECO:0007669"/>
    <property type="project" value="UniProtKB-UniRule"/>
</dbReference>
<dbReference type="InterPro" id="IPR006132">
    <property type="entry name" value="Asp/Orn_carbamoyltranf_P-bd"/>
</dbReference>
<feature type="domain" description="Aspartate/ornithine carbamoyltransferase carbamoyl-P binding" evidence="9">
    <location>
        <begin position="3"/>
        <end position="136"/>
    </location>
</feature>
<dbReference type="PRINTS" id="PR00101">
    <property type="entry name" value="ATCASE"/>
</dbReference>
<keyword evidence="4 7" id="KW-0665">Pyrimidine biosynthesis</keyword>
<evidence type="ECO:0000256" key="6">
    <source>
        <dbReference type="ARBA" id="ARBA00048859"/>
    </source>
</evidence>
<comment type="similarity">
    <text evidence="2 7">Belongs to the aspartate/ornithine carbamoyltransferase superfamily. ATCase family.</text>
</comment>
<dbReference type="OrthoDB" id="9774690at2"/>
<keyword evidence="3 7" id="KW-0808">Transferase</keyword>
<feature type="binding site" evidence="7">
    <location>
        <position position="74"/>
    </location>
    <ligand>
        <name>L-aspartate</name>
        <dbReference type="ChEBI" id="CHEBI:29991"/>
    </ligand>
</feature>
<dbReference type="InterPro" id="IPR002082">
    <property type="entry name" value="Asp_carbamoyltransf"/>
</dbReference>
<accession>A0A1H6B538</accession>
<dbReference type="InterPro" id="IPR006131">
    <property type="entry name" value="Asp_carbamoyltransf_Asp/Orn-bd"/>
</dbReference>
<feature type="binding site" evidence="7">
    <location>
        <position position="46"/>
    </location>
    <ligand>
        <name>carbamoyl phosphate</name>
        <dbReference type="ChEBI" id="CHEBI:58228"/>
    </ligand>
</feature>
<gene>
    <name evidence="7" type="primary">pyrB</name>
    <name evidence="10" type="ORF">SAMN05421847_2715</name>
</gene>
<comment type="function">
    <text evidence="5 7">Catalyzes the condensation of carbamoyl phosphate and aspartate to form carbamoyl aspartate and inorganic phosphate, the committed step in the de novo pyrimidine nucleotide biosynthesis pathway.</text>
</comment>
<dbReference type="GO" id="GO:0006520">
    <property type="term" value="P:amino acid metabolic process"/>
    <property type="evidence" value="ECO:0007669"/>
    <property type="project" value="InterPro"/>
</dbReference>
<feature type="binding site" evidence="7">
    <location>
        <position position="248"/>
    </location>
    <ligand>
        <name>carbamoyl phosphate</name>
        <dbReference type="ChEBI" id="CHEBI:58228"/>
    </ligand>
</feature>
<dbReference type="FunFam" id="3.40.50.1370:FF:000011">
    <property type="entry name" value="Aspartate carbamoyltransferase"/>
    <property type="match status" value="1"/>
</dbReference>
<dbReference type="Pfam" id="PF02729">
    <property type="entry name" value="OTCace_N"/>
    <property type="match status" value="1"/>
</dbReference>
<evidence type="ECO:0000259" key="9">
    <source>
        <dbReference type="Pfam" id="PF02729"/>
    </source>
</evidence>
<dbReference type="InterPro" id="IPR036901">
    <property type="entry name" value="Asp/Orn_carbamoylTrfase_sf"/>
</dbReference>
<evidence type="ECO:0000313" key="11">
    <source>
        <dbReference type="Proteomes" id="UP000236738"/>
    </source>
</evidence>
<dbReference type="UniPathway" id="UPA00070">
    <property type="reaction ID" value="UER00116"/>
</dbReference>
<comment type="subunit">
    <text evidence="7">Heterododecamer (2C3:3R2) of six catalytic PyrB chains organized as two trimers (C3), and six regulatory PyrI chains organized as three dimers (R2).</text>
</comment>
<feature type="binding site" evidence="7">
    <location>
        <position position="123"/>
    </location>
    <ligand>
        <name>carbamoyl phosphate</name>
        <dbReference type="ChEBI" id="CHEBI:58228"/>
    </ligand>
</feature>
<evidence type="ECO:0000313" key="10">
    <source>
        <dbReference type="EMBL" id="SEG55664.1"/>
    </source>
</evidence>
<dbReference type="Proteomes" id="UP000236738">
    <property type="component" value="Unassembled WGS sequence"/>
</dbReference>
<dbReference type="NCBIfam" id="NF002032">
    <property type="entry name" value="PRK00856.1"/>
    <property type="match status" value="1"/>
</dbReference>
<feature type="binding site" evidence="7">
    <location>
        <position position="208"/>
    </location>
    <ligand>
        <name>L-aspartate</name>
        <dbReference type="ChEBI" id="CHEBI:29991"/>
    </ligand>
</feature>
<feature type="binding site" evidence="7">
    <location>
        <position position="96"/>
    </location>
    <ligand>
        <name>carbamoyl phosphate</name>
        <dbReference type="ChEBI" id="CHEBI:58228"/>
    </ligand>
</feature>
<dbReference type="PRINTS" id="PR00100">
    <property type="entry name" value="AOTCASE"/>
</dbReference>
<feature type="binding site" evidence="7">
    <location>
        <position position="249"/>
    </location>
    <ligand>
        <name>carbamoyl phosphate</name>
        <dbReference type="ChEBI" id="CHEBI:58228"/>
    </ligand>
</feature>
<comment type="catalytic activity">
    <reaction evidence="6 7">
        <text>carbamoyl phosphate + L-aspartate = N-carbamoyl-L-aspartate + phosphate + H(+)</text>
        <dbReference type="Rhea" id="RHEA:20013"/>
        <dbReference type="ChEBI" id="CHEBI:15378"/>
        <dbReference type="ChEBI" id="CHEBI:29991"/>
        <dbReference type="ChEBI" id="CHEBI:32814"/>
        <dbReference type="ChEBI" id="CHEBI:43474"/>
        <dbReference type="ChEBI" id="CHEBI:58228"/>
        <dbReference type="EC" id="2.1.3.2"/>
    </reaction>
</comment>
<reference evidence="11" key="1">
    <citation type="submission" date="2016-10" db="EMBL/GenBank/DDBJ databases">
        <authorList>
            <person name="Varghese N."/>
            <person name="Submissions S."/>
        </authorList>
    </citation>
    <scope>NUCLEOTIDE SEQUENCE [LARGE SCALE GENOMIC DNA]</scope>
    <source>
        <strain evidence="11">DSM 21580</strain>
    </source>
</reference>
<protein>
    <recommendedName>
        <fullName evidence="7">Aspartate carbamoyltransferase</fullName>
        <ecNumber evidence="7">2.1.3.2</ecNumber>
    </recommendedName>
    <alternativeName>
        <fullName evidence="7">Aspartate transcarbamylase</fullName>
        <shortName evidence="7">ATCase</shortName>
    </alternativeName>
</protein>
<dbReference type="HAMAP" id="MF_00001">
    <property type="entry name" value="Asp_carb_tr"/>
    <property type="match status" value="1"/>
</dbReference>
<dbReference type="EC" id="2.1.3.2" evidence="7"/>
<dbReference type="AlphaFoldDB" id="A0A1H6B538"/>
<evidence type="ECO:0000259" key="8">
    <source>
        <dbReference type="Pfam" id="PF00185"/>
    </source>
</evidence>
<dbReference type="PANTHER" id="PTHR45753:SF6">
    <property type="entry name" value="ASPARTATE CARBAMOYLTRANSFERASE"/>
    <property type="match status" value="1"/>
</dbReference>
<comment type="pathway">
    <text evidence="1 7">Pyrimidine metabolism; UMP biosynthesis via de novo pathway; (S)-dihydroorotate from bicarbonate: step 2/3.</text>
</comment>
<dbReference type="NCBIfam" id="TIGR00670">
    <property type="entry name" value="asp_carb_tr"/>
    <property type="match status" value="1"/>
</dbReference>
<proteinExistence type="inferred from homology"/>
<dbReference type="RefSeq" id="WP_103914557.1">
    <property type="nucleotide sequence ID" value="NZ_FNUS01000007.1"/>
</dbReference>
<dbReference type="PROSITE" id="PS00097">
    <property type="entry name" value="CARBAMOYLTRANSFERASE"/>
    <property type="match status" value="1"/>
</dbReference>
<evidence type="ECO:0000256" key="4">
    <source>
        <dbReference type="ARBA" id="ARBA00022975"/>
    </source>
</evidence>
<evidence type="ECO:0000256" key="5">
    <source>
        <dbReference type="ARBA" id="ARBA00043884"/>
    </source>
</evidence>
<dbReference type="InterPro" id="IPR006130">
    <property type="entry name" value="Asp/Orn_carbamoylTrfase"/>
</dbReference>
<dbReference type="GO" id="GO:0006207">
    <property type="term" value="P:'de novo' pyrimidine nucleobase biosynthetic process"/>
    <property type="evidence" value="ECO:0007669"/>
    <property type="project" value="InterPro"/>
</dbReference>
<dbReference type="PANTHER" id="PTHR45753">
    <property type="entry name" value="ORNITHINE CARBAMOYLTRANSFERASE, MITOCHONDRIAL"/>
    <property type="match status" value="1"/>
</dbReference>
<evidence type="ECO:0000256" key="3">
    <source>
        <dbReference type="ARBA" id="ARBA00022679"/>
    </source>
</evidence>
<sequence length="295" mass="33853">MHTLENLDKEKILALLALANDFKNGLEVKLKSKIFASNLFFEDSTRTKMSFEMAERKLGFEVIPFDASKSSVNKGESLYDTVKTLESIGINLLVIRHSQNNFYNELKNIKIPIINAGDGTANHPSQTILDLMTIQQEFGDFENLKIGIVGDVKHSRVAHSLSDALRKMGSKVFFSGPEEWFEEANFMNDTYRNLDELVPVADVLIFLRIQHERHGEKKYKDEDYLKKYGLTKKREQKMKPTSIIMHPAPINRNVEIDSDLVECKRSRIFKQMENGVFARMAILSNALQYRAKSQD</sequence>
<feature type="binding site" evidence="7">
    <location>
        <position position="47"/>
    </location>
    <ligand>
        <name>carbamoyl phosphate</name>
        <dbReference type="ChEBI" id="CHEBI:58228"/>
    </ligand>
</feature>
<dbReference type="GO" id="GO:0016597">
    <property type="term" value="F:amino acid binding"/>
    <property type="evidence" value="ECO:0007669"/>
    <property type="project" value="InterPro"/>
</dbReference>
<feature type="domain" description="Aspartate/ornithine carbamoyltransferase Asp/Orn-binding" evidence="8">
    <location>
        <begin position="143"/>
        <end position="284"/>
    </location>
</feature>